<dbReference type="EMBL" id="JH668662">
    <property type="protein sequence ID" value="KAG6460283.1"/>
    <property type="molecule type" value="Genomic_DNA"/>
</dbReference>
<evidence type="ECO:0000313" key="9">
    <source>
        <dbReference type="EMBL" id="KAG6460283.1"/>
    </source>
</evidence>
<evidence type="ECO:0000256" key="3">
    <source>
        <dbReference type="ARBA" id="ARBA00022771"/>
    </source>
</evidence>
<dbReference type="PROSITE" id="PS51915">
    <property type="entry name" value="ZAD"/>
    <property type="match status" value="1"/>
</dbReference>
<reference evidence="9" key="1">
    <citation type="journal article" date="2016" name="Insect Biochem. Mol. Biol.">
        <title>Multifaceted biological insights from a draft genome sequence of the tobacco hornworm moth, Manduca sexta.</title>
        <authorList>
            <person name="Kanost M.R."/>
            <person name="Arrese E.L."/>
            <person name="Cao X."/>
            <person name="Chen Y.R."/>
            <person name="Chellapilla S."/>
            <person name="Goldsmith M.R."/>
            <person name="Grosse-Wilde E."/>
            <person name="Heckel D.G."/>
            <person name="Herndon N."/>
            <person name="Jiang H."/>
            <person name="Papanicolaou A."/>
            <person name="Qu J."/>
            <person name="Soulages J.L."/>
            <person name="Vogel H."/>
            <person name="Walters J."/>
            <person name="Waterhouse R.M."/>
            <person name="Ahn S.J."/>
            <person name="Almeida F.C."/>
            <person name="An C."/>
            <person name="Aqrawi P."/>
            <person name="Bretschneider A."/>
            <person name="Bryant W.B."/>
            <person name="Bucks S."/>
            <person name="Chao H."/>
            <person name="Chevignon G."/>
            <person name="Christen J.M."/>
            <person name="Clarke D.F."/>
            <person name="Dittmer N.T."/>
            <person name="Ferguson L.C.F."/>
            <person name="Garavelou S."/>
            <person name="Gordon K.H.J."/>
            <person name="Gunaratna R.T."/>
            <person name="Han Y."/>
            <person name="Hauser F."/>
            <person name="He Y."/>
            <person name="Heidel-Fischer H."/>
            <person name="Hirsh A."/>
            <person name="Hu Y."/>
            <person name="Jiang H."/>
            <person name="Kalra D."/>
            <person name="Klinner C."/>
            <person name="Konig C."/>
            <person name="Kovar C."/>
            <person name="Kroll A.R."/>
            <person name="Kuwar S.S."/>
            <person name="Lee S.L."/>
            <person name="Lehman R."/>
            <person name="Li K."/>
            <person name="Li Z."/>
            <person name="Liang H."/>
            <person name="Lovelace S."/>
            <person name="Lu Z."/>
            <person name="Mansfield J.H."/>
            <person name="McCulloch K.J."/>
            <person name="Mathew T."/>
            <person name="Morton B."/>
            <person name="Muzny D.M."/>
            <person name="Neunemann D."/>
            <person name="Ongeri F."/>
            <person name="Pauchet Y."/>
            <person name="Pu L.L."/>
            <person name="Pyrousis I."/>
            <person name="Rao X.J."/>
            <person name="Redding A."/>
            <person name="Roesel C."/>
            <person name="Sanchez-Gracia A."/>
            <person name="Schaack S."/>
            <person name="Shukla A."/>
            <person name="Tetreau G."/>
            <person name="Wang Y."/>
            <person name="Xiong G.H."/>
            <person name="Traut W."/>
            <person name="Walsh T.K."/>
            <person name="Worley K.C."/>
            <person name="Wu D."/>
            <person name="Wu W."/>
            <person name="Wu Y.Q."/>
            <person name="Zhang X."/>
            <person name="Zou Z."/>
            <person name="Zucker H."/>
            <person name="Briscoe A.D."/>
            <person name="Burmester T."/>
            <person name="Clem R.J."/>
            <person name="Feyereisen R."/>
            <person name="Grimmelikhuijzen C.J.P."/>
            <person name="Hamodrakas S.J."/>
            <person name="Hansson B.S."/>
            <person name="Huguet E."/>
            <person name="Jermiin L.S."/>
            <person name="Lan Q."/>
            <person name="Lehman H.K."/>
            <person name="Lorenzen M."/>
            <person name="Merzendorfer H."/>
            <person name="Michalopoulos I."/>
            <person name="Morton D.B."/>
            <person name="Muthukrishnan S."/>
            <person name="Oakeshott J.G."/>
            <person name="Palmer W."/>
            <person name="Park Y."/>
            <person name="Passarelli A.L."/>
            <person name="Rozas J."/>
            <person name="Schwartz L.M."/>
            <person name="Smith W."/>
            <person name="Southgate A."/>
            <person name="Vilcinskas A."/>
            <person name="Vogt R."/>
            <person name="Wang P."/>
            <person name="Werren J."/>
            <person name="Yu X.Q."/>
            <person name="Zhou J.J."/>
            <person name="Brown S.J."/>
            <person name="Scherer S.E."/>
            <person name="Richards S."/>
            <person name="Blissard G.W."/>
        </authorList>
    </citation>
    <scope>NUCLEOTIDE SEQUENCE</scope>
</reference>
<feature type="binding site" evidence="6">
    <location>
        <position position="74"/>
    </location>
    <ligand>
        <name>Zn(2+)</name>
        <dbReference type="ChEBI" id="CHEBI:29105"/>
    </ligand>
</feature>
<dbReference type="PROSITE" id="PS50157">
    <property type="entry name" value="ZINC_FINGER_C2H2_2"/>
    <property type="match status" value="6"/>
</dbReference>
<feature type="domain" description="C2H2-type" evidence="7">
    <location>
        <begin position="218"/>
        <end position="245"/>
    </location>
</feature>
<keyword evidence="2" id="KW-0677">Repeat</keyword>
<dbReference type="PANTHER" id="PTHR24379:SF121">
    <property type="entry name" value="C2H2-TYPE DOMAIN-CONTAINING PROTEIN"/>
    <property type="match status" value="1"/>
</dbReference>
<dbReference type="GO" id="GO:0008270">
    <property type="term" value="F:zinc ion binding"/>
    <property type="evidence" value="ECO:0007669"/>
    <property type="project" value="UniProtKB-UniRule"/>
</dbReference>
<comment type="caution">
    <text evidence="9">The sequence shown here is derived from an EMBL/GenBank/DDBJ whole genome shotgun (WGS) entry which is preliminary data.</text>
</comment>
<dbReference type="Pfam" id="PF13912">
    <property type="entry name" value="zf-C2H2_6"/>
    <property type="match status" value="2"/>
</dbReference>
<dbReference type="GO" id="GO:0005634">
    <property type="term" value="C:nucleus"/>
    <property type="evidence" value="ECO:0007669"/>
    <property type="project" value="InterPro"/>
</dbReference>
<feature type="domain" description="C2H2-type" evidence="7">
    <location>
        <begin position="393"/>
        <end position="421"/>
    </location>
</feature>
<keyword evidence="4 6" id="KW-0862">Zinc</keyword>
<evidence type="ECO:0000256" key="6">
    <source>
        <dbReference type="PROSITE-ProRule" id="PRU01263"/>
    </source>
</evidence>
<evidence type="ECO:0000256" key="5">
    <source>
        <dbReference type="PROSITE-ProRule" id="PRU00042"/>
    </source>
</evidence>
<keyword evidence="3 5" id="KW-0863">Zinc-finger</keyword>
<dbReference type="InterPro" id="IPR012934">
    <property type="entry name" value="Znf_AD"/>
</dbReference>
<dbReference type="SUPFAM" id="SSF57667">
    <property type="entry name" value="beta-beta-alpha zinc fingers"/>
    <property type="match status" value="3"/>
</dbReference>
<feature type="domain" description="C2H2-type" evidence="7">
    <location>
        <begin position="480"/>
        <end position="506"/>
    </location>
</feature>
<reference evidence="9" key="2">
    <citation type="submission" date="2020-12" db="EMBL/GenBank/DDBJ databases">
        <authorList>
            <person name="Kanost M."/>
        </authorList>
    </citation>
    <scope>NUCLEOTIDE SEQUENCE</scope>
</reference>
<dbReference type="Pfam" id="PF00096">
    <property type="entry name" value="zf-C2H2"/>
    <property type="match status" value="2"/>
</dbReference>
<dbReference type="Pfam" id="PF07776">
    <property type="entry name" value="zf-AD"/>
    <property type="match status" value="1"/>
</dbReference>
<protein>
    <submittedName>
        <fullName evidence="9">Uncharacterized protein</fullName>
    </submittedName>
</protein>
<evidence type="ECO:0000256" key="4">
    <source>
        <dbReference type="ARBA" id="ARBA00022833"/>
    </source>
</evidence>
<proteinExistence type="predicted"/>
<feature type="domain" description="ZAD" evidence="8">
    <location>
        <begin position="17"/>
        <end position="98"/>
    </location>
</feature>
<evidence type="ECO:0000259" key="7">
    <source>
        <dbReference type="PROSITE" id="PS50157"/>
    </source>
</evidence>
<evidence type="ECO:0000256" key="1">
    <source>
        <dbReference type="ARBA" id="ARBA00022723"/>
    </source>
</evidence>
<evidence type="ECO:0000256" key="2">
    <source>
        <dbReference type="ARBA" id="ARBA00022737"/>
    </source>
</evidence>
<dbReference type="InterPro" id="IPR013087">
    <property type="entry name" value="Znf_C2H2_type"/>
</dbReference>
<dbReference type="Proteomes" id="UP000791440">
    <property type="component" value="Unassembled WGS sequence"/>
</dbReference>
<evidence type="ECO:0000259" key="8">
    <source>
        <dbReference type="PROSITE" id="PS51915"/>
    </source>
</evidence>
<gene>
    <name evidence="9" type="ORF">O3G_MSEX011868</name>
</gene>
<feature type="domain" description="C2H2-type" evidence="7">
    <location>
        <begin position="423"/>
        <end position="451"/>
    </location>
</feature>
<dbReference type="PROSITE" id="PS00028">
    <property type="entry name" value="ZINC_FINGER_C2H2_1"/>
    <property type="match status" value="8"/>
</dbReference>
<keyword evidence="10" id="KW-1185">Reference proteome</keyword>
<dbReference type="InterPro" id="IPR036236">
    <property type="entry name" value="Znf_C2H2_sf"/>
</dbReference>
<name>A0A921ZN09_MANSE</name>
<dbReference type="AlphaFoldDB" id="A0A921ZN09"/>
<organism evidence="9 10">
    <name type="scientific">Manduca sexta</name>
    <name type="common">Tobacco hawkmoth</name>
    <name type="synonym">Tobacco hornworm</name>
    <dbReference type="NCBI Taxonomy" id="7130"/>
    <lineage>
        <taxon>Eukaryota</taxon>
        <taxon>Metazoa</taxon>
        <taxon>Ecdysozoa</taxon>
        <taxon>Arthropoda</taxon>
        <taxon>Hexapoda</taxon>
        <taxon>Insecta</taxon>
        <taxon>Pterygota</taxon>
        <taxon>Neoptera</taxon>
        <taxon>Endopterygota</taxon>
        <taxon>Lepidoptera</taxon>
        <taxon>Glossata</taxon>
        <taxon>Ditrysia</taxon>
        <taxon>Bombycoidea</taxon>
        <taxon>Sphingidae</taxon>
        <taxon>Sphinginae</taxon>
        <taxon>Sphingini</taxon>
        <taxon>Manduca</taxon>
    </lineage>
</organism>
<feature type="domain" description="C2H2-type" evidence="7">
    <location>
        <begin position="360"/>
        <end position="383"/>
    </location>
</feature>
<feature type="binding site" evidence="6">
    <location>
        <position position="19"/>
    </location>
    <ligand>
        <name>Zn(2+)</name>
        <dbReference type="ChEBI" id="CHEBI:29105"/>
    </ligand>
</feature>
<accession>A0A921ZN09</accession>
<dbReference type="SMART" id="SM00355">
    <property type="entry name" value="ZnF_C2H2"/>
    <property type="match status" value="9"/>
</dbReference>
<evidence type="ECO:0000313" key="10">
    <source>
        <dbReference type="Proteomes" id="UP000791440"/>
    </source>
</evidence>
<dbReference type="Gene3D" id="3.40.1800.20">
    <property type="match status" value="1"/>
</dbReference>
<sequence length="506" mass="59238">MEMALLNKQTVDWTLFDVCRCCLKNRCSNDISLETKMSGREEAYADLLRDTLNIEISCQTLGKLTASRGICEECITELQKATAYKRMVLESEKEFVNYVQNLQKSEDSNVIDNSDVEIKYEDFATEDANCDDKSESISTDDEVLAKIKNSRPKKDISKRVRAKYEEYRKKKSEAKLVARSDVQRIIERRGNGPILRQNSLLLLSNSTLCVFQWNQSRYRCFCCQEPFNDIDSLREHNTTHDIETIEKKIITQQNRLVKVEVSNICCKLCNEKIDNLKTLKNHLSTEHDVAFVSKEHLLVPFRLQNGELRCQICLEGFRVFRLLNIHMNKHFQKHVCHICGAGFSNLVFLNLHRFRSHKPFKCQQCDVIFTSKAEKKSHEVSVHGVKFERKLRFPCPYCSERFFQENYRVLHLVEKHGMTKPNYNCNICPKTFITRSLLNNHIKNVHKKERNHPCEVCHNLFYTKSDLTRHKVVHTGEKKYSCNVCKNNFVSKDTLRRHIKRTHGLN</sequence>
<dbReference type="SMART" id="SM00868">
    <property type="entry name" value="zf-AD"/>
    <property type="match status" value="1"/>
</dbReference>
<dbReference type="PANTHER" id="PTHR24379">
    <property type="entry name" value="KRAB AND ZINC FINGER DOMAIN-CONTAINING"/>
    <property type="match status" value="1"/>
</dbReference>
<keyword evidence="1 6" id="KW-0479">Metal-binding</keyword>
<dbReference type="Gene3D" id="3.30.160.60">
    <property type="entry name" value="Classic Zinc Finger"/>
    <property type="match status" value="5"/>
</dbReference>
<feature type="binding site" evidence="6">
    <location>
        <position position="71"/>
    </location>
    <ligand>
        <name>Zn(2+)</name>
        <dbReference type="ChEBI" id="CHEBI:29105"/>
    </ligand>
</feature>
<feature type="binding site" evidence="6">
    <location>
        <position position="22"/>
    </location>
    <ligand>
        <name>Zn(2+)</name>
        <dbReference type="ChEBI" id="CHEBI:29105"/>
    </ligand>
</feature>
<feature type="domain" description="C2H2-type" evidence="7">
    <location>
        <begin position="452"/>
        <end position="479"/>
    </location>
</feature>